<name>A0A8J3Z349_9ACTN</name>
<reference evidence="2" key="1">
    <citation type="submission" date="2021-01" db="EMBL/GenBank/DDBJ databases">
        <title>Whole genome shotgun sequence of Virgisporangium aurantiacum NBRC 16421.</title>
        <authorList>
            <person name="Komaki H."/>
            <person name="Tamura T."/>
        </authorList>
    </citation>
    <scope>NUCLEOTIDE SEQUENCE</scope>
    <source>
        <strain evidence="2">NBRC 16421</strain>
    </source>
</reference>
<dbReference type="Proteomes" id="UP000612585">
    <property type="component" value="Unassembled WGS sequence"/>
</dbReference>
<feature type="transmembrane region" description="Helical" evidence="1">
    <location>
        <begin position="153"/>
        <end position="177"/>
    </location>
</feature>
<feature type="transmembrane region" description="Helical" evidence="1">
    <location>
        <begin position="115"/>
        <end position="133"/>
    </location>
</feature>
<sequence length="369" mass="36546">MRGPFRSTVEGVAIGAAAAGAMAVVAVLGVAMLVPGAGTGARVRAGAAVVALAVGAPVDLTVSGTAVPGSERLPVRGGLPVTLDGTVDVMPLGVTLTGVAVLVLLFVWRRRTLPGLIAAFLAFVVGIWILAWLGRGGPVDVERVASDGIGVAFRAGVGSAVSGAALLAGLALGGFLLPAVWRRPIAAVAVVFGGVALLGTVVGLVLGAVHGGTRVAGAALLAGADVLGLLPWSLGVPWSLDVDGPIAYALRDRIDDPLGGGTVRWRSAFIVMFATGVILMRILTPERGWPGAARLGVALAAGSAAVTAATAATATATATVFVIQLPAAGIALRGNVFVAVLVGAAVGTLAGLVPVPPRVRTHGVPPRRR</sequence>
<feature type="transmembrane region" description="Helical" evidence="1">
    <location>
        <begin position="89"/>
        <end position="108"/>
    </location>
</feature>
<protein>
    <submittedName>
        <fullName evidence="2">Uncharacterized protein</fullName>
    </submittedName>
</protein>
<evidence type="ECO:0000313" key="3">
    <source>
        <dbReference type="Proteomes" id="UP000612585"/>
    </source>
</evidence>
<keyword evidence="3" id="KW-1185">Reference proteome</keyword>
<evidence type="ECO:0000313" key="2">
    <source>
        <dbReference type="EMBL" id="GIJ55462.1"/>
    </source>
</evidence>
<dbReference type="EMBL" id="BOPG01000018">
    <property type="protein sequence ID" value="GIJ55462.1"/>
    <property type="molecule type" value="Genomic_DNA"/>
</dbReference>
<keyword evidence="1" id="KW-1133">Transmembrane helix</keyword>
<keyword evidence="1" id="KW-0472">Membrane</keyword>
<keyword evidence="1" id="KW-0812">Transmembrane</keyword>
<dbReference type="AlphaFoldDB" id="A0A8J3Z349"/>
<proteinExistence type="predicted"/>
<comment type="caution">
    <text evidence="2">The sequence shown here is derived from an EMBL/GenBank/DDBJ whole genome shotgun (WGS) entry which is preliminary data.</text>
</comment>
<feature type="transmembrane region" description="Helical" evidence="1">
    <location>
        <begin position="12"/>
        <end position="34"/>
    </location>
</feature>
<feature type="transmembrane region" description="Helical" evidence="1">
    <location>
        <begin position="295"/>
        <end position="324"/>
    </location>
</feature>
<organism evidence="2 3">
    <name type="scientific">Virgisporangium aurantiacum</name>
    <dbReference type="NCBI Taxonomy" id="175570"/>
    <lineage>
        <taxon>Bacteria</taxon>
        <taxon>Bacillati</taxon>
        <taxon>Actinomycetota</taxon>
        <taxon>Actinomycetes</taxon>
        <taxon>Micromonosporales</taxon>
        <taxon>Micromonosporaceae</taxon>
        <taxon>Virgisporangium</taxon>
    </lineage>
</organism>
<accession>A0A8J3Z349</accession>
<dbReference type="RefSeq" id="WP_203992318.1">
    <property type="nucleotide sequence ID" value="NZ_BOPG01000018.1"/>
</dbReference>
<gene>
    <name evidence="2" type="ORF">Vau01_029780</name>
</gene>
<feature type="transmembrane region" description="Helical" evidence="1">
    <location>
        <begin position="184"/>
        <end position="206"/>
    </location>
</feature>
<evidence type="ECO:0000256" key="1">
    <source>
        <dbReference type="SAM" id="Phobius"/>
    </source>
</evidence>
<feature type="transmembrane region" description="Helical" evidence="1">
    <location>
        <begin position="265"/>
        <end position="283"/>
    </location>
</feature>
<feature type="transmembrane region" description="Helical" evidence="1">
    <location>
        <begin position="336"/>
        <end position="359"/>
    </location>
</feature>